<dbReference type="GO" id="GO:0016887">
    <property type="term" value="F:ATP hydrolysis activity"/>
    <property type="evidence" value="ECO:0007669"/>
    <property type="project" value="InterPro"/>
</dbReference>
<keyword evidence="5" id="KW-0812">Transmembrane</keyword>
<dbReference type="InterPro" id="IPR050173">
    <property type="entry name" value="ABC_transporter_C-like"/>
</dbReference>
<protein>
    <recommendedName>
        <fullName evidence="6">ABC transporter domain-containing protein</fullName>
    </recommendedName>
</protein>
<accession>A0A8J2KPA3</accession>
<dbReference type="GO" id="GO:0005524">
    <property type="term" value="F:ATP binding"/>
    <property type="evidence" value="ECO:0007669"/>
    <property type="project" value="UniProtKB-KW"/>
</dbReference>
<evidence type="ECO:0000256" key="2">
    <source>
        <dbReference type="ARBA" id="ARBA00022737"/>
    </source>
</evidence>
<dbReference type="PANTHER" id="PTHR24223">
    <property type="entry name" value="ATP-BINDING CASSETTE SUB-FAMILY C"/>
    <property type="match status" value="1"/>
</dbReference>
<keyword evidence="8" id="KW-1185">Reference proteome</keyword>
<keyword evidence="2" id="KW-0677">Repeat</keyword>
<dbReference type="FunFam" id="3.40.50.300:FF:004162">
    <property type="entry name" value="ATP binding cassette subfamily C member 5"/>
    <property type="match status" value="1"/>
</dbReference>
<dbReference type="OrthoDB" id="6500128at2759"/>
<dbReference type="EMBL" id="CAJVCH010387586">
    <property type="protein sequence ID" value="CAG7817176.1"/>
    <property type="molecule type" value="Genomic_DNA"/>
</dbReference>
<dbReference type="Pfam" id="PF00005">
    <property type="entry name" value="ABC_tran"/>
    <property type="match status" value="1"/>
</dbReference>
<proteinExistence type="predicted"/>
<keyword evidence="4" id="KW-0067">ATP-binding</keyword>
<dbReference type="AlphaFoldDB" id="A0A8J2KPA3"/>
<reference evidence="7" key="1">
    <citation type="submission" date="2021-06" db="EMBL/GenBank/DDBJ databases">
        <authorList>
            <person name="Hodson N. C."/>
            <person name="Mongue J. A."/>
            <person name="Jaron S. K."/>
        </authorList>
    </citation>
    <scope>NUCLEOTIDE SEQUENCE</scope>
</reference>
<keyword evidence="5" id="KW-1133">Transmembrane helix</keyword>
<dbReference type="GO" id="GO:0012505">
    <property type="term" value="C:endomembrane system"/>
    <property type="evidence" value="ECO:0007669"/>
    <property type="project" value="UniProtKB-SubCell"/>
</dbReference>
<feature type="transmembrane region" description="Helical" evidence="5">
    <location>
        <begin position="7"/>
        <end position="28"/>
    </location>
</feature>
<comment type="caution">
    <text evidence="7">The sequence shown here is derived from an EMBL/GenBank/DDBJ whole genome shotgun (WGS) entry which is preliminary data.</text>
</comment>
<evidence type="ECO:0000313" key="8">
    <source>
        <dbReference type="Proteomes" id="UP000708208"/>
    </source>
</evidence>
<keyword evidence="5" id="KW-0472">Membrane</keyword>
<evidence type="ECO:0000256" key="4">
    <source>
        <dbReference type="ARBA" id="ARBA00022840"/>
    </source>
</evidence>
<comment type="subcellular location">
    <subcellularLocation>
        <location evidence="1">Endomembrane system</location>
        <topology evidence="1">Multi-pass membrane protein</topology>
    </subcellularLocation>
</comment>
<evidence type="ECO:0000259" key="6">
    <source>
        <dbReference type="Pfam" id="PF00005"/>
    </source>
</evidence>
<name>A0A8J2KPA3_9HEXA</name>
<sequence>MCTNRWLAVLLESIGNLVVLFATLFALLSDIDPGTAGLSVSYALSITVNLNWLVRVSLDIETNIVAVERIKEYGETPQESAWELQDQKPSPEWPEDGNIIFNNYQSRYREGLDLVLRGVTCSINPGEKVGIVGRTGAGKSSLTLGLFRIVEAAGGSIEIDGRDISRMGLHDVRGKLTVIPQDPVLFAGTLRLNLDP</sequence>
<feature type="domain" description="ABC transporter" evidence="6">
    <location>
        <begin position="116"/>
        <end position="188"/>
    </location>
</feature>
<keyword evidence="3" id="KW-0547">Nucleotide-binding</keyword>
<dbReference type="InterPro" id="IPR003439">
    <property type="entry name" value="ABC_transporter-like_ATP-bd"/>
</dbReference>
<feature type="non-terminal residue" evidence="7">
    <location>
        <position position="1"/>
    </location>
</feature>
<organism evidence="7 8">
    <name type="scientific">Allacma fusca</name>
    <dbReference type="NCBI Taxonomy" id="39272"/>
    <lineage>
        <taxon>Eukaryota</taxon>
        <taxon>Metazoa</taxon>
        <taxon>Ecdysozoa</taxon>
        <taxon>Arthropoda</taxon>
        <taxon>Hexapoda</taxon>
        <taxon>Collembola</taxon>
        <taxon>Symphypleona</taxon>
        <taxon>Sminthuridae</taxon>
        <taxon>Allacma</taxon>
    </lineage>
</organism>
<dbReference type="Proteomes" id="UP000708208">
    <property type="component" value="Unassembled WGS sequence"/>
</dbReference>
<dbReference type="GO" id="GO:0016020">
    <property type="term" value="C:membrane"/>
    <property type="evidence" value="ECO:0007669"/>
    <property type="project" value="TreeGrafter"/>
</dbReference>
<evidence type="ECO:0000313" key="7">
    <source>
        <dbReference type="EMBL" id="CAG7817176.1"/>
    </source>
</evidence>
<dbReference type="GO" id="GO:0042626">
    <property type="term" value="F:ATPase-coupled transmembrane transporter activity"/>
    <property type="evidence" value="ECO:0007669"/>
    <property type="project" value="TreeGrafter"/>
</dbReference>
<gene>
    <name evidence="7" type="ORF">AFUS01_LOCUS27756</name>
</gene>
<evidence type="ECO:0000256" key="1">
    <source>
        <dbReference type="ARBA" id="ARBA00004127"/>
    </source>
</evidence>
<evidence type="ECO:0000256" key="3">
    <source>
        <dbReference type="ARBA" id="ARBA00022741"/>
    </source>
</evidence>
<dbReference type="PANTHER" id="PTHR24223:SF443">
    <property type="entry name" value="MULTIDRUG-RESISTANCE LIKE PROTEIN 1, ISOFORM I"/>
    <property type="match status" value="1"/>
</dbReference>
<evidence type="ECO:0000256" key="5">
    <source>
        <dbReference type="SAM" id="Phobius"/>
    </source>
</evidence>